<comment type="subcellular location">
    <subcellularLocation>
        <location evidence="1">Cytoplasm</location>
    </subcellularLocation>
</comment>
<dbReference type="SUPFAM" id="SSF54001">
    <property type="entry name" value="Cysteine proteinases"/>
    <property type="match status" value="1"/>
</dbReference>
<dbReference type="GO" id="GO:0016579">
    <property type="term" value="P:protein deubiquitination"/>
    <property type="evidence" value="ECO:0007669"/>
    <property type="project" value="InterPro"/>
</dbReference>
<evidence type="ECO:0000313" key="10">
    <source>
        <dbReference type="Proteomes" id="UP001146351"/>
    </source>
</evidence>
<sequence>MDPTDSVSNHRSSVSEAEPEHAVESTNPVISAEGDTLPIRSRASSVTPGSPAAVEAERINSVSESHPPAPAPPPTALRPEVLEHAYWAEFEEDTSTPNEDELKEIDGADADYSAGDHSYWESNFFRDLDDPEYVPGEKARLTWKLKGVRGTSEAPNRDKIIRSPAAFIGGYWWRIKFYPRGNNVGSLSLYLECSPTFPEPEGKVPETEFTIRRGTPDAALDEIAPDVTIHTSATDDPAAWAEAYRSQYPLATSVADSVQETPTTPWRVSAQIGVIIYNPDEPRTGWMQSSCHQFNPHNLDWGWTYFHGPWDQIHLRRRGQHRALLNNDTLAFDAYIRVVDDPTRSLWWHPSDSEPSWDSLALTGYRPLGDSVINHSAEVAGLASWLHIAPFCKIIQSVDVFEHLTNCEVKPRPLCDALQKLLWQLRRRSQSLQYVDTDGITSILRNLREFSSDVSEFWERLRRTLELELAGTEAAKEFARLFDSPSSDDLQRHLNSGPVNILPTAFNSRICVPADKYQSMRDAMKTYLGAKEGRWSLPPVLHIELGRHALDKAMRWQLMFNKVDLDEELDLTPWVVNDQTGKYVLYGYVVHRGRRTSGKFFSILRPAGPGTKWLAFDDGSDNRVECLTQKTALGPHLGLDPSKPVDHKKGHDIPVVAMYVRCDKVSELLPGPQGPWSVPDTLKQYYETGVYNSDPSDRTPADKSIQVEVYSMSEYEQLGSLFDAYDLMSHAKATNSVLYMSVPSSTRISGLRKKISAWKSAGENSIGPERVRLWHIGHTRAQCGPTLAFDLITDLNVPLDSSDSTLRFWMETISEDDAKLFAIPDPPLVPASEDKLEESVIEQLGSQTFASLPSATDGDAIASSSGSIPAVTESPVPSVGIPSSESNALAAERTEHDAILAVAAAYDQQSVGHATTEDTLATPIAIDPVPPVRAGGTTGSELASETSAESQVTLPVGHAYYFIQLFDPEDQVLRTVGSFFSKLEANVKASIRKHMQWPIRRDFLMWKRVDGTTVTTVSPAENFLDVGVPHGSCIIIGDKLSKDRRSHLGTSGLFSSPDRLIQYLWAKSRNHPIHGFTGNKTVEATFTGDYYNGDFLKGYYHGRGKHLSGTGIVYEGDFVFGKRHGQGKMEYPTGDTYDGDWVDDVRHGQGTYIEKKTGNKYVGGYKDGKRHGKGISYWEVADEEADLCQICYSEEQDAVFCDCGHVCSCVTCAKQVDLCPICRKSIKSVIKIYKT</sequence>
<evidence type="ECO:0000313" key="9">
    <source>
        <dbReference type="EMBL" id="KAJ5182405.1"/>
    </source>
</evidence>
<gene>
    <name evidence="9" type="ORF">N7492_000021</name>
</gene>
<feature type="domain" description="RING-type" evidence="6">
    <location>
        <begin position="1188"/>
        <end position="1223"/>
    </location>
</feature>
<dbReference type="SUPFAM" id="SSF82185">
    <property type="entry name" value="Histone H3 K4-specific methyltransferase SET7/9 N-terminal domain"/>
    <property type="match status" value="1"/>
</dbReference>
<dbReference type="Gene3D" id="2.20.110.10">
    <property type="entry name" value="Histone H3 K4-specific methyltransferase SET7/9 N-terminal domain"/>
    <property type="match status" value="2"/>
</dbReference>
<keyword evidence="4" id="KW-0863">Zinc-finger</keyword>
<dbReference type="CDD" id="cd02257">
    <property type="entry name" value="Peptidase_C19"/>
    <property type="match status" value="1"/>
</dbReference>
<dbReference type="InterPro" id="IPR013083">
    <property type="entry name" value="Znf_RING/FYVE/PHD"/>
</dbReference>
<dbReference type="PROSITE" id="PS50089">
    <property type="entry name" value="ZF_RING_2"/>
    <property type="match status" value="1"/>
</dbReference>
<dbReference type="Gene3D" id="3.30.40.10">
    <property type="entry name" value="Zinc/RING finger domain, C3HC4 (zinc finger)"/>
    <property type="match status" value="1"/>
</dbReference>
<dbReference type="InterPro" id="IPR002083">
    <property type="entry name" value="MATH/TRAF_dom"/>
</dbReference>
<reference evidence="9" key="2">
    <citation type="journal article" date="2023" name="IMA Fungus">
        <title>Comparative genomic study of the Penicillium genus elucidates a diverse pangenome and 15 lateral gene transfer events.</title>
        <authorList>
            <person name="Petersen C."/>
            <person name="Sorensen T."/>
            <person name="Nielsen M.R."/>
            <person name="Sondergaard T.E."/>
            <person name="Sorensen J.L."/>
            <person name="Fitzpatrick D.A."/>
            <person name="Frisvad J.C."/>
            <person name="Nielsen K.L."/>
        </authorList>
    </citation>
    <scope>NUCLEOTIDE SEQUENCE</scope>
    <source>
        <strain evidence="9">IBT 21917</strain>
    </source>
</reference>
<dbReference type="OrthoDB" id="294378at2759"/>
<dbReference type="GO" id="GO:0004843">
    <property type="term" value="F:cysteine-type deubiquitinase activity"/>
    <property type="evidence" value="ECO:0007669"/>
    <property type="project" value="InterPro"/>
</dbReference>
<dbReference type="Pfam" id="PF02493">
    <property type="entry name" value="MORN"/>
    <property type="match status" value="4"/>
</dbReference>
<dbReference type="Proteomes" id="UP001146351">
    <property type="component" value="Unassembled WGS sequence"/>
</dbReference>
<evidence type="ECO:0000259" key="6">
    <source>
        <dbReference type="PROSITE" id="PS50089"/>
    </source>
</evidence>
<evidence type="ECO:0000256" key="1">
    <source>
        <dbReference type="ARBA" id="ARBA00004496"/>
    </source>
</evidence>
<dbReference type="Gene3D" id="3.90.70.10">
    <property type="entry name" value="Cysteine proteinases"/>
    <property type="match status" value="1"/>
</dbReference>
<dbReference type="PROSITE" id="PS50235">
    <property type="entry name" value="USP_3"/>
    <property type="match status" value="1"/>
</dbReference>
<evidence type="ECO:0000256" key="4">
    <source>
        <dbReference type="PROSITE-ProRule" id="PRU00175"/>
    </source>
</evidence>
<dbReference type="GO" id="GO:0008270">
    <property type="term" value="F:zinc ion binding"/>
    <property type="evidence" value="ECO:0007669"/>
    <property type="project" value="UniProtKB-KW"/>
</dbReference>
<dbReference type="InterPro" id="IPR001841">
    <property type="entry name" value="Znf_RING"/>
</dbReference>
<dbReference type="InterPro" id="IPR028889">
    <property type="entry name" value="USP"/>
</dbReference>
<dbReference type="GO" id="GO:0005737">
    <property type="term" value="C:cytoplasm"/>
    <property type="evidence" value="ECO:0007669"/>
    <property type="project" value="UniProtKB-SubCell"/>
</dbReference>
<dbReference type="SMART" id="SM00698">
    <property type="entry name" value="MORN"/>
    <property type="match status" value="3"/>
</dbReference>
<feature type="domain" description="MATH" evidence="7">
    <location>
        <begin position="138"/>
        <end position="336"/>
    </location>
</feature>
<evidence type="ECO:0000256" key="5">
    <source>
        <dbReference type="SAM" id="MobiDB-lite"/>
    </source>
</evidence>
<keyword evidence="4" id="KW-0862">Zinc</keyword>
<dbReference type="AlphaFoldDB" id="A0A9W9IPN5"/>
<dbReference type="InterPro" id="IPR001394">
    <property type="entry name" value="Peptidase_C19_UCH"/>
</dbReference>
<dbReference type="Gene3D" id="2.60.210.10">
    <property type="entry name" value="Apoptosis, Tumor Necrosis Factor Receptor Associated Protein 2, Chain A"/>
    <property type="match status" value="1"/>
</dbReference>
<feature type="compositionally biased region" description="Polar residues" evidence="5">
    <location>
        <begin position="1"/>
        <end position="15"/>
    </location>
</feature>
<evidence type="ECO:0000259" key="8">
    <source>
        <dbReference type="PROSITE" id="PS50235"/>
    </source>
</evidence>
<dbReference type="EMBL" id="JAPQKO010000001">
    <property type="protein sequence ID" value="KAJ5182405.1"/>
    <property type="molecule type" value="Genomic_DNA"/>
</dbReference>
<feature type="region of interest" description="Disordered" evidence="5">
    <location>
        <begin position="1"/>
        <end position="77"/>
    </location>
</feature>
<feature type="domain" description="USP" evidence="8">
    <location>
        <begin position="380"/>
        <end position="643"/>
    </location>
</feature>
<dbReference type="Pfam" id="PF13920">
    <property type="entry name" value="zf-C3HC4_3"/>
    <property type="match status" value="1"/>
</dbReference>
<dbReference type="PANTHER" id="PTHR43215">
    <property type="entry name" value="RADIAL SPOKE HEAD 1 HOMOLOG"/>
    <property type="match status" value="1"/>
</dbReference>
<keyword evidence="4" id="KW-0479">Metal-binding</keyword>
<keyword evidence="2" id="KW-0963">Cytoplasm</keyword>
<evidence type="ECO:0000256" key="3">
    <source>
        <dbReference type="ARBA" id="ARBA00022737"/>
    </source>
</evidence>
<reference evidence="9" key="1">
    <citation type="submission" date="2022-11" db="EMBL/GenBank/DDBJ databases">
        <authorList>
            <person name="Petersen C."/>
        </authorList>
    </citation>
    <scope>NUCLEOTIDE SEQUENCE</scope>
    <source>
        <strain evidence="9">IBT 21917</strain>
    </source>
</reference>
<evidence type="ECO:0000259" key="7">
    <source>
        <dbReference type="PROSITE" id="PS50144"/>
    </source>
</evidence>
<protein>
    <submittedName>
        <fullName evidence="9">Zinc finger RING-type</fullName>
    </submittedName>
</protein>
<accession>A0A9W9IPN5</accession>
<feature type="region of interest" description="Disordered" evidence="5">
    <location>
        <begin position="860"/>
        <end position="883"/>
    </location>
</feature>
<dbReference type="SUPFAM" id="SSF57850">
    <property type="entry name" value="RING/U-box"/>
    <property type="match status" value="1"/>
</dbReference>
<keyword evidence="3" id="KW-0677">Repeat</keyword>
<dbReference type="InterPro" id="IPR038765">
    <property type="entry name" value="Papain-like_cys_pep_sf"/>
</dbReference>
<dbReference type="Pfam" id="PF00443">
    <property type="entry name" value="UCH"/>
    <property type="match status" value="1"/>
</dbReference>
<dbReference type="InterPro" id="IPR008974">
    <property type="entry name" value="TRAF-like"/>
</dbReference>
<feature type="compositionally biased region" description="Pro residues" evidence="5">
    <location>
        <begin position="67"/>
        <end position="76"/>
    </location>
</feature>
<organism evidence="9 10">
    <name type="scientific">Penicillium capsulatum</name>
    <dbReference type="NCBI Taxonomy" id="69766"/>
    <lineage>
        <taxon>Eukaryota</taxon>
        <taxon>Fungi</taxon>
        <taxon>Dikarya</taxon>
        <taxon>Ascomycota</taxon>
        <taxon>Pezizomycotina</taxon>
        <taxon>Eurotiomycetes</taxon>
        <taxon>Eurotiomycetidae</taxon>
        <taxon>Eurotiales</taxon>
        <taxon>Aspergillaceae</taxon>
        <taxon>Penicillium</taxon>
    </lineage>
</organism>
<dbReference type="InterPro" id="IPR003409">
    <property type="entry name" value="MORN"/>
</dbReference>
<keyword evidence="10" id="KW-1185">Reference proteome</keyword>
<proteinExistence type="predicted"/>
<evidence type="ECO:0000256" key="2">
    <source>
        <dbReference type="ARBA" id="ARBA00022490"/>
    </source>
</evidence>
<dbReference type="PROSITE" id="PS50144">
    <property type="entry name" value="MATH"/>
    <property type="match status" value="1"/>
</dbReference>
<comment type="caution">
    <text evidence="9">The sequence shown here is derived from an EMBL/GenBank/DDBJ whole genome shotgun (WGS) entry which is preliminary data.</text>
</comment>
<name>A0A9W9IPN5_9EURO</name>
<dbReference type="PANTHER" id="PTHR43215:SF14">
    <property type="entry name" value="RADIAL SPOKE HEAD 1 HOMOLOG"/>
    <property type="match status" value="1"/>
</dbReference>
<dbReference type="SUPFAM" id="SSF49599">
    <property type="entry name" value="TRAF domain-like"/>
    <property type="match status" value="1"/>
</dbReference>